<proteinExistence type="predicted"/>
<sequence>MIDGVQQELASLNEAFFAHKHGRDPLTATELGLRGFDAALPDLSREGELATASGYRGLRVRIEALLGDEQSLQNLTFDERVNLEVMEALAWSAGMDLEDELWARNISAGGYVAPQARIFQTVPTAVIVDRTGVDNYLERLSRLPALFATISERYRQADEARQFSTAAGVRQAIAQLDGHLALDDAHDLFINVALPQDLEGVRERIRTLVHESIRPAIASLRDYLATGPLIHARADHEVGLGSIEDGDALYHRALARHTTTAMTAEEIHNLGLETLAELDDEWATIGGRLFGITDRRALFDRLRTDSTLRFEDGTQIVEVVTRALAAAERERLKWFPDRAIASCVIEEISAAEAENAALAYYRGPSDDGSRPGAHCVLTTVPTERFRYEYEALAFHESVPGHHLQIATAQTLQELPTFRRYLDAEVSAFVEGWGLYAERLADEMGLYSGDLARLGMLSFDALRATRCVVDTGMHHYGWSRQRAVEFMWENTATNMANVTNEIDRYIGWPGQATAYLVGRREIRRLRGEAERRLASTFDIRGFHRVILGQGAVPLGVAASVVEAWIKSVATG</sequence>
<dbReference type="PANTHER" id="PTHR33361">
    <property type="entry name" value="GLR0591 PROTEIN"/>
    <property type="match status" value="1"/>
</dbReference>
<dbReference type="GeneID" id="78373822"/>
<dbReference type="OrthoDB" id="9760040at2"/>
<dbReference type="Pfam" id="PF05960">
    <property type="entry name" value="DUF885"/>
    <property type="match status" value="1"/>
</dbReference>
<dbReference type="STRING" id="1121877.FEAC_28530"/>
<evidence type="ECO:0008006" key="3">
    <source>
        <dbReference type="Google" id="ProtNLM"/>
    </source>
</evidence>
<name>A0A0D8FQJ5_9ACTN</name>
<dbReference type="InterPro" id="IPR010281">
    <property type="entry name" value="DUF885"/>
</dbReference>
<organism evidence="1 2">
    <name type="scientific">Ferrimicrobium acidiphilum DSM 19497</name>
    <dbReference type="NCBI Taxonomy" id="1121877"/>
    <lineage>
        <taxon>Bacteria</taxon>
        <taxon>Bacillati</taxon>
        <taxon>Actinomycetota</taxon>
        <taxon>Acidimicrobiia</taxon>
        <taxon>Acidimicrobiales</taxon>
        <taxon>Acidimicrobiaceae</taxon>
        <taxon>Ferrimicrobium</taxon>
    </lineage>
</organism>
<dbReference type="PANTHER" id="PTHR33361:SF2">
    <property type="entry name" value="DUF885 DOMAIN-CONTAINING PROTEIN"/>
    <property type="match status" value="1"/>
</dbReference>
<evidence type="ECO:0000313" key="2">
    <source>
        <dbReference type="Proteomes" id="UP000032336"/>
    </source>
</evidence>
<dbReference type="PATRIC" id="fig|1121877.4.peg.3215"/>
<keyword evidence="2" id="KW-1185">Reference proteome</keyword>
<reference evidence="1 2" key="1">
    <citation type="submission" date="2015-01" db="EMBL/GenBank/DDBJ databases">
        <title>Draft genome of the acidophilic iron oxidizer Ferrimicrobium acidiphilum strain T23.</title>
        <authorList>
            <person name="Poehlein A."/>
            <person name="Eisen S."/>
            <person name="Schloemann M."/>
            <person name="Johnson B.D."/>
            <person name="Daniel R."/>
            <person name="Muehling M."/>
        </authorList>
    </citation>
    <scope>NUCLEOTIDE SEQUENCE [LARGE SCALE GENOMIC DNA]</scope>
    <source>
        <strain evidence="1 2">T23</strain>
    </source>
</reference>
<dbReference type="EMBL" id="JXUW01000043">
    <property type="protein sequence ID" value="KJE75411.1"/>
    <property type="molecule type" value="Genomic_DNA"/>
</dbReference>
<dbReference type="Proteomes" id="UP000032336">
    <property type="component" value="Unassembled WGS sequence"/>
</dbReference>
<protein>
    <recommendedName>
        <fullName evidence="3">DUF885 domain-containing protein</fullName>
    </recommendedName>
</protein>
<gene>
    <name evidence="1" type="ORF">FEAC_28530</name>
</gene>
<evidence type="ECO:0000313" key="1">
    <source>
        <dbReference type="EMBL" id="KJE75411.1"/>
    </source>
</evidence>
<dbReference type="eggNOG" id="COG4805">
    <property type="taxonomic scope" value="Bacteria"/>
</dbReference>
<dbReference type="RefSeq" id="WP_052566510.1">
    <property type="nucleotide sequence ID" value="NZ_JQKF01000050.1"/>
</dbReference>
<dbReference type="AlphaFoldDB" id="A0A0D8FQJ5"/>
<accession>A0A0D8FQJ5</accession>
<comment type="caution">
    <text evidence="1">The sequence shown here is derived from an EMBL/GenBank/DDBJ whole genome shotgun (WGS) entry which is preliminary data.</text>
</comment>